<name>A0A517QK59_9PLAN</name>
<gene>
    <name evidence="2" type="ORF">Mal48_12700</name>
</gene>
<proteinExistence type="predicted"/>
<keyword evidence="3" id="KW-1185">Reference proteome</keyword>
<dbReference type="Proteomes" id="UP000315724">
    <property type="component" value="Chromosome"/>
</dbReference>
<keyword evidence="1" id="KW-1133">Transmembrane helix</keyword>
<dbReference type="CDD" id="cd03498">
    <property type="entry name" value="SQR_TypeB_2_TM"/>
    <property type="match status" value="1"/>
</dbReference>
<dbReference type="AlphaFoldDB" id="A0A517QK59"/>
<feature type="transmembrane region" description="Helical" evidence="1">
    <location>
        <begin position="104"/>
        <end position="130"/>
    </location>
</feature>
<reference evidence="2 3" key="1">
    <citation type="submission" date="2019-02" db="EMBL/GenBank/DDBJ databases">
        <title>Deep-cultivation of Planctomycetes and their phenomic and genomic characterization uncovers novel biology.</title>
        <authorList>
            <person name="Wiegand S."/>
            <person name="Jogler M."/>
            <person name="Boedeker C."/>
            <person name="Pinto D."/>
            <person name="Vollmers J."/>
            <person name="Rivas-Marin E."/>
            <person name="Kohn T."/>
            <person name="Peeters S.H."/>
            <person name="Heuer A."/>
            <person name="Rast P."/>
            <person name="Oberbeckmann S."/>
            <person name="Bunk B."/>
            <person name="Jeske O."/>
            <person name="Meyerdierks A."/>
            <person name="Storesund J.E."/>
            <person name="Kallscheuer N."/>
            <person name="Luecker S."/>
            <person name="Lage O.M."/>
            <person name="Pohl T."/>
            <person name="Merkel B.J."/>
            <person name="Hornburger P."/>
            <person name="Mueller R.-W."/>
            <person name="Bruemmer F."/>
            <person name="Labrenz M."/>
            <person name="Spormann A.M."/>
            <person name="Op den Camp H."/>
            <person name="Overmann J."/>
            <person name="Amann R."/>
            <person name="Jetten M.S.M."/>
            <person name="Mascher T."/>
            <person name="Medema M.H."/>
            <person name="Devos D.P."/>
            <person name="Kaster A.-K."/>
            <person name="Ovreas L."/>
            <person name="Rohde M."/>
            <person name="Galperin M.Y."/>
            <person name="Jogler C."/>
        </authorList>
    </citation>
    <scope>NUCLEOTIDE SEQUENCE [LARGE SCALE GENOMIC DNA]</scope>
    <source>
        <strain evidence="2 3">Mal48</strain>
    </source>
</reference>
<dbReference type="SUPFAM" id="SSF81343">
    <property type="entry name" value="Fumarate reductase respiratory complex transmembrane subunits"/>
    <property type="match status" value="1"/>
</dbReference>
<keyword evidence="1" id="KW-0812">Transmembrane</keyword>
<dbReference type="InterPro" id="IPR034804">
    <property type="entry name" value="SQR/QFR_C/D"/>
</dbReference>
<evidence type="ECO:0000313" key="2">
    <source>
        <dbReference type="EMBL" id="QDT32030.1"/>
    </source>
</evidence>
<dbReference type="GO" id="GO:0016020">
    <property type="term" value="C:membrane"/>
    <property type="evidence" value="ECO:0007669"/>
    <property type="project" value="InterPro"/>
</dbReference>
<dbReference type="RefSeq" id="WP_145197035.1">
    <property type="nucleotide sequence ID" value="NZ_CP036267.1"/>
</dbReference>
<dbReference type="InterPro" id="IPR011138">
    <property type="entry name" value="Cytochrome_b-558"/>
</dbReference>
<feature type="transmembrane region" description="Helical" evidence="1">
    <location>
        <begin position="204"/>
        <end position="223"/>
    </location>
</feature>
<dbReference type="Gene3D" id="1.20.1300.10">
    <property type="entry name" value="Fumarate reductase/succinate dehydrogenase, transmembrane subunit"/>
    <property type="match status" value="1"/>
</dbReference>
<dbReference type="KEGG" id="tpol:Mal48_12700"/>
<evidence type="ECO:0008006" key="4">
    <source>
        <dbReference type="Google" id="ProtNLM"/>
    </source>
</evidence>
<organism evidence="2 3">
    <name type="scientific">Thalassoglobus polymorphus</name>
    <dbReference type="NCBI Taxonomy" id="2527994"/>
    <lineage>
        <taxon>Bacteria</taxon>
        <taxon>Pseudomonadati</taxon>
        <taxon>Planctomycetota</taxon>
        <taxon>Planctomycetia</taxon>
        <taxon>Planctomycetales</taxon>
        <taxon>Planctomycetaceae</taxon>
        <taxon>Thalassoglobus</taxon>
    </lineage>
</organism>
<accession>A0A517QK59</accession>
<feature type="transmembrane region" description="Helical" evidence="1">
    <location>
        <begin position="59"/>
        <end position="83"/>
    </location>
</feature>
<keyword evidence="1" id="KW-0472">Membrane</keyword>
<dbReference type="EMBL" id="CP036267">
    <property type="protein sequence ID" value="QDT32030.1"/>
    <property type="molecule type" value="Genomic_DNA"/>
</dbReference>
<sequence length="237" mass="26031">MSWLTGFLKSSVGRKFVMAITGLFLCFFLVVHLSGNLLLYVGADAYNHYAHQLHSNEELLMIAEVLLFGAFALHIYMAFSTTIENISARKKSYRVVESKRDDRALPLTSAADQTMMITGLIGLFFLLVHISDFKLENGWEEALAGQSQAQKASIIVSDFTRIIIYVLGSVALGIHVSHGLGSACQTIGFNHPKYTPTVHLISKIFGVIVAVGFSSFSVVSQFFPDVLNFAETASKSL</sequence>
<evidence type="ECO:0000256" key="1">
    <source>
        <dbReference type="SAM" id="Phobius"/>
    </source>
</evidence>
<dbReference type="OrthoDB" id="9802842at2"/>
<dbReference type="NCBIfam" id="TIGR02046">
    <property type="entry name" value="sdhC_b558_fam"/>
    <property type="match status" value="1"/>
</dbReference>
<feature type="transmembrane region" description="Helical" evidence="1">
    <location>
        <begin position="16"/>
        <end position="39"/>
    </location>
</feature>
<feature type="transmembrane region" description="Helical" evidence="1">
    <location>
        <begin position="162"/>
        <end position="183"/>
    </location>
</feature>
<evidence type="ECO:0000313" key="3">
    <source>
        <dbReference type="Proteomes" id="UP000315724"/>
    </source>
</evidence>
<protein>
    <recommendedName>
        <fullName evidence="4">Succinate dehydrogenase/Fumarate reductase transmembrane subunit</fullName>
    </recommendedName>
</protein>